<dbReference type="VEuPathDB" id="FungiDB:H257_07052"/>
<accession>W4GKF6</accession>
<dbReference type="EMBL" id="KI913127">
    <property type="protein sequence ID" value="ETV79836.1"/>
    <property type="molecule type" value="Genomic_DNA"/>
</dbReference>
<evidence type="ECO:0000313" key="1">
    <source>
        <dbReference type="EMBL" id="ETV79836.1"/>
    </source>
</evidence>
<sequence>MEGLGYPLNSVYWDDDSHFHVDPEGRIWIPDGAQWSADGHPVNRRQILDKAAAMPPPYRLTDLLRANGLACDVGESHGVKNTGHLRDFMLYSYGRYDHVHPADESVGSYRPPGLSSIDYLPEHLRLLTNND</sequence>
<name>W4GKF6_APHAT</name>
<organism evidence="1">
    <name type="scientific">Aphanomyces astaci</name>
    <name type="common">Crayfish plague agent</name>
    <dbReference type="NCBI Taxonomy" id="112090"/>
    <lineage>
        <taxon>Eukaryota</taxon>
        <taxon>Sar</taxon>
        <taxon>Stramenopiles</taxon>
        <taxon>Oomycota</taxon>
        <taxon>Saprolegniomycetes</taxon>
        <taxon>Saprolegniales</taxon>
        <taxon>Verrucalvaceae</taxon>
        <taxon>Aphanomyces</taxon>
    </lineage>
</organism>
<gene>
    <name evidence="1" type="ORF">H257_07052</name>
</gene>
<protein>
    <submittedName>
        <fullName evidence="1">Uncharacterized protein</fullName>
    </submittedName>
</protein>
<dbReference type="RefSeq" id="XP_009830772.1">
    <property type="nucleotide sequence ID" value="XM_009832470.1"/>
</dbReference>
<reference evidence="1" key="1">
    <citation type="submission" date="2013-12" db="EMBL/GenBank/DDBJ databases">
        <title>The Genome Sequence of Aphanomyces astaci APO3.</title>
        <authorList>
            <consortium name="The Broad Institute Genomics Platform"/>
            <person name="Russ C."/>
            <person name="Tyler B."/>
            <person name="van West P."/>
            <person name="Dieguez-Uribeondo J."/>
            <person name="Young S.K."/>
            <person name="Zeng Q."/>
            <person name="Gargeya S."/>
            <person name="Fitzgerald M."/>
            <person name="Abouelleil A."/>
            <person name="Alvarado L."/>
            <person name="Chapman S.B."/>
            <person name="Gainer-Dewar J."/>
            <person name="Goldberg J."/>
            <person name="Griggs A."/>
            <person name="Gujja S."/>
            <person name="Hansen M."/>
            <person name="Howarth C."/>
            <person name="Imamovic A."/>
            <person name="Ireland A."/>
            <person name="Larimer J."/>
            <person name="McCowan C."/>
            <person name="Murphy C."/>
            <person name="Pearson M."/>
            <person name="Poon T.W."/>
            <person name="Priest M."/>
            <person name="Roberts A."/>
            <person name="Saif S."/>
            <person name="Shea T."/>
            <person name="Sykes S."/>
            <person name="Wortman J."/>
            <person name="Nusbaum C."/>
            <person name="Birren B."/>
        </authorList>
    </citation>
    <scope>NUCLEOTIDE SEQUENCE [LARGE SCALE GENOMIC DNA]</scope>
    <source>
        <strain evidence="1">APO3</strain>
    </source>
</reference>
<dbReference type="GeneID" id="20809048"/>
<dbReference type="AlphaFoldDB" id="W4GKF6"/>
<proteinExistence type="predicted"/>